<gene>
    <name evidence="5" type="ORF">GCM10022268_18140</name>
</gene>
<keyword evidence="6" id="KW-1185">Reference proteome</keyword>
<dbReference type="Proteomes" id="UP001500523">
    <property type="component" value="Unassembled WGS sequence"/>
</dbReference>
<accession>A0ABP7DUS8</accession>
<protein>
    <submittedName>
        <fullName evidence="5">FadR/GntR family transcriptional regulator</fullName>
    </submittedName>
</protein>
<keyword evidence="3" id="KW-0804">Transcription</keyword>
<evidence type="ECO:0000256" key="3">
    <source>
        <dbReference type="ARBA" id="ARBA00023163"/>
    </source>
</evidence>
<dbReference type="Pfam" id="PF00392">
    <property type="entry name" value="GntR"/>
    <property type="match status" value="1"/>
</dbReference>
<keyword evidence="2" id="KW-0238">DNA-binding</keyword>
<dbReference type="Gene3D" id="1.20.120.530">
    <property type="entry name" value="GntR ligand-binding domain-like"/>
    <property type="match status" value="1"/>
</dbReference>
<feature type="domain" description="HTH gntR-type" evidence="4">
    <location>
        <begin position="6"/>
        <end position="74"/>
    </location>
</feature>
<name>A0ABP7DUS8_9SPHN</name>
<organism evidence="5 6">
    <name type="scientific">Sphingomonas cynarae</name>
    <dbReference type="NCBI Taxonomy" id="930197"/>
    <lineage>
        <taxon>Bacteria</taxon>
        <taxon>Pseudomonadati</taxon>
        <taxon>Pseudomonadota</taxon>
        <taxon>Alphaproteobacteria</taxon>
        <taxon>Sphingomonadales</taxon>
        <taxon>Sphingomonadaceae</taxon>
        <taxon>Sphingomonas</taxon>
    </lineage>
</organism>
<proteinExistence type="predicted"/>
<reference evidence="6" key="1">
    <citation type="journal article" date="2019" name="Int. J. Syst. Evol. Microbiol.">
        <title>The Global Catalogue of Microorganisms (GCM) 10K type strain sequencing project: providing services to taxonomists for standard genome sequencing and annotation.</title>
        <authorList>
            <consortium name="The Broad Institute Genomics Platform"/>
            <consortium name="The Broad Institute Genome Sequencing Center for Infectious Disease"/>
            <person name="Wu L."/>
            <person name="Ma J."/>
        </authorList>
    </citation>
    <scope>NUCLEOTIDE SEQUENCE [LARGE SCALE GENOMIC DNA]</scope>
    <source>
        <strain evidence="6">JCM 17498</strain>
    </source>
</reference>
<comment type="caution">
    <text evidence="5">The sequence shown here is derived from an EMBL/GenBank/DDBJ whole genome shotgun (WGS) entry which is preliminary data.</text>
</comment>
<dbReference type="InterPro" id="IPR011711">
    <property type="entry name" value="GntR_C"/>
</dbReference>
<dbReference type="Gene3D" id="1.10.10.10">
    <property type="entry name" value="Winged helix-like DNA-binding domain superfamily/Winged helix DNA-binding domain"/>
    <property type="match status" value="1"/>
</dbReference>
<dbReference type="InterPro" id="IPR036388">
    <property type="entry name" value="WH-like_DNA-bd_sf"/>
</dbReference>
<dbReference type="PROSITE" id="PS50949">
    <property type="entry name" value="HTH_GNTR"/>
    <property type="match status" value="1"/>
</dbReference>
<dbReference type="EMBL" id="BAABBF010000003">
    <property type="protein sequence ID" value="GAA3709202.1"/>
    <property type="molecule type" value="Genomic_DNA"/>
</dbReference>
<dbReference type="PRINTS" id="PR00035">
    <property type="entry name" value="HTHGNTR"/>
</dbReference>
<dbReference type="InterPro" id="IPR000524">
    <property type="entry name" value="Tscrpt_reg_HTH_GntR"/>
</dbReference>
<evidence type="ECO:0000313" key="5">
    <source>
        <dbReference type="EMBL" id="GAA3709202.1"/>
    </source>
</evidence>
<dbReference type="SMART" id="SM00345">
    <property type="entry name" value="HTH_GNTR"/>
    <property type="match status" value="1"/>
</dbReference>
<dbReference type="PANTHER" id="PTHR43537:SF5">
    <property type="entry name" value="UXU OPERON TRANSCRIPTIONAL REGULATOR"/>
    <property type="match status" value="1"/>
</dbReference>
<evidence type="ECO:0000256" key="1">
    <source>
        <dbReference type="ARBA" id="ARBA00023015"/>
    </source>
</evidence>
<dbReference type="PANTHER" id="PTHR43537">
    <property type="entry name" value="TRANSCRIPTIONAL REGULATOR, GNTR FAMILY"/>
    <property type="match status" value="1"/>
</dbReference>
<evidence type="ECO:0000256" key="2">
    <source>
        <dbReference type="ARBA" id="ARBA00023125"/>
    </source>
</evidence>
<dbReference type="SMART" id="SM00895">
    <property type="entry name" value="FCD"/>
    <property type="match status" value="1"/>
</dbReference>
<dbReference type="SUPFAM" id="SSF46785">
    <property type="entry name" value="Winged helix' DNA-binding domain"/>
    <property type="match status" value="1"/>
</dbReference>
<sequence length="249" mass="27328">MIHGSQKLYQRVAEALAAAIAAGRYAVGSRLPAERDLAVEFGVSRPTIREAMIALEMRGMVEARNKSGVYVIGNKASDGRLNELDVGAFELIEARTMVEGEAAALAAVAIDDATIGKLRELLDAMTIEADQRGKVDVDREFHLLVAAASGNSLVRSMIESLWDIRESSPMCVHMFAQARRNGVAPRVEEHRAIVDALAARDSKAARHAMRSHLMRVTEDLLEATRLELIQRAEADYDAQRSHINLRTEA</sequence>
<dbReference type="InterPro" id="IPR036390">
    <property type="entry name" value="WH_DNA-bd_sf"/>
</dbReference>
<keyword evidence="1" id="KW-0805">Transcription regulation</keyword>
<dbReference type="CDD" id="cd07377">
    <property type="entry name" value="WHTH_GntR"/>
    <property type="match status" value="1"/>
</dbReference>
<dbReference type="Pfam" id="PF07729">
    <property type="entry name" value="FCD"/>
    <property type="match status" value="1"/>
</dbReference>
<dbReference type="SUPFAM" id="SSF48008">
    <property type="entry name" value="GntR ligand-binding domain-like"/>
    <property type="match status" value="1"/>
</dbReference>
<evidence type="ECO:0000313" key="6">
    <source>
        <dbReference type="Proteomes" id="UP001500523"/>
    </source>
</evidence>
<evidence type="ECO:0000259" key="4">
    <source>
        <dbReference type="PROSITE" id="PS50949"/>
    </source>
</evidence>
<dbReference type="InterPro" id="IPR008920">
    <property type="entry name" value="TF_FadR/GntR_C"/>
</dbReference>